<dbReference type="GO" id="GO:0035082">
    <property type="term" value="P:axoneme assembly"/>
    <property type="evidence" value="ECO:0007669"/>
    <property type="project" value="InterPro"/>
</dbReference>
<keyword evidence="2" id="KW-0963">Cytoplasm</keyword>
<keyword evidence="4" id="KW-0282">Flagellum</keyword>
<dbReference type="KEGG" id="ehx:EMIHUDRAFT_195109"/>
<evidence type="ECO:0000256" key="9">
    <source>
        <dbReference type="ARBA" id="ARBA00038319"/>
    </source>
</evidence>
<evidence type="ECO:0000256" key="6">
    <source>
        <dbReference type="ARBA" id="ARBA00023212"/>
    </source>
</evidence>
<reference evidence="11" key="2">
    <citation type="submission" date="2024-10" db="UniProtKB">
        <authorList>
            <consortium name="EnsemblProtists"/>
        </authorList>
    </citation>
    <scope>IDENTIFICATION</scope>
</reference>
<evidence type="ECO:0000256" key="5">
    <source>
        <dbReference type="ARBA" id="ARBA00023069"/>
    </source>
</evidence>
<comment type="subcellular location">
    <subcellularLocation>
        <location evidence="8">Cell projection</location>
        <location evidence="8">Kinocilium</location>
    </subcellularLocation>
    <subcellularLocation>
        <location evidence="1">Cytoplasm</location>
        <location evidence="1">Cytoskeleton</location>
        <location evidence="1">Flagellum axoneme</location>
    </subcellularLocation>
</comment>
<dbReference type="GeneID" id="17268304"/>
<dbReference type="HOGENOM" id="CLU_068343_1_0_1"/>
<sequence length="243" mass="25697">MDVDDLELLATVGAGVSLAHRSAMQSSLPLLRRNYKLSAVRAWGKLSGRTGDYLIASGIRSSWSEDKIFFFCADGVSWAQLPVLSDDESAACAAITGGLEGDIAHVLQGELREEHLLVYMVQQIESDAAVAPTGALVLHPSGGAVPNPAFAGTPEAGGWVALGRRKPLDPLRSASENRADFLMPAEDTLPKGGLVSRVDPATGATILRSLVWPGFFAFSKGARYGYFYCGDGAKNADVALMLS</sequence>
<keyword evidence="5" id="KW-0969">Cilium</keyword>
<dbReference type="RefSeq" id="XP_005775186.1">
    <property type="nucleotide sequence ID" value="XM_005775129.1"/>
</dbReference>
<keyword evidence="12" id="KW-1185">Reference proteome</keyword>
<dbReference type="PaxDb" id="2903-EOD22757"/>
<name>A0A0D3JGX2_EMIH1</name>
<dbReference type="EnsemblProtists" id="EOD22757">
    <property type="protein sequence ID" value="EOD22757"/>
    <property type="gene ID" value="EMIHUDRAFT_195109"/>
</dbReference>
<keyword evidence="6" id="KW-0206">Cytoskeleton</keyword>
<dbReference type="PANTHER" id="PTHR22069">
    <property type="entry name" value="MITOCHONDRIAL RIBOSOMAL PROTEIN S18"/>
    <property type="match status" value="1"/>
</dbReference>
<dbReference type="GO" id="GO:0044458">
    <property type="term" value="P:motile cilium assembly"/>
    <property type="evidence" value="ECO:0007669"/>
    <property type="project" value="TreeGrafter"/>
</dbReference>
<dbReference type="Proteomes" id="UP000013827">
    <property type="component" value="Unassembled WGS sequence"/>
</dbReference>
<evidence type="ECO:0000313" key="12">
    <source>
        <dbReference type="Proteomes" id="UP000013827"/>
    </source>
</evidence>
<evidence type="ECO:0000256" key="8">
    <source>
        <dbReference type="ARBA" id="ARBA00037822"/>
    </source>
</evidence>
<evidence type="ECO:0000313" key="11">
    <source>
        <dbReference type="EnsemblProtists" id="EOD22757"/>
    </source>
</evidence>
<dbReference type="GO" id="GO:0005930">
    <property type="term" value="C:axoneme"/>
    <property type="evidence" value="ECO:0007669"/>
    <property type="project" value="TreeGrafter"/>
</dbReference>
<dbReference type="GO" id="GO:0060294">
    <property type="term" value="P:cilium movement involved in cell motility"/>
    <property type="evidence" value="ECO:0007669"/>
    <property type="project" value="TreeGrafter"/>
</dbReference>
<protein>
    <recommendedName>
        <fullName evidence="10">Radial spoke head protein 9 homolog</fullName>
    </recommendedName>
</protein>
<organism evidence="11 12">
    <name type="scientific">Emiliania huxleyi (strain CCMP1516)</name>
    <dbReference type="NCBI Taxonomy" id="280463"/>
    <lineage>
        <taxon>Eukaryota</taxon>
        <taxon>Haptista</taxon>
        <taxon>Haptophyta</taxon>
        <taxon>Prymnesiophyceae</taxon>
        <taxon>Isochrysidales</taxon>
        <taxon>Noelaerhabdaceae</taxon>
        <taxon>Emiliania</taxon>
    </lineage>
</organism>
<evidence type="ECO:0000256" key="7">
    <source>
        <dbReference type="ARBA" id="ARBA00023273"/>
    </source>
</evidence>
<evidence type="ECO:0000256" key="1">
    <source>
        <dbReference type="ARBA" id="ARBA00004611"/>
    </source>
</evidence>
<dbReference type="OMA" id="DYQFHAD"/>
<keyword evidence="3" id="KW-0970">Cilium biogenesis/degradation</keyword>
<accession>A0A0D3JGX2</accession>
<keyword evidence="7" id="KW-0966">Cell projection</keyword>
<dbReference type="STRING" id="2903.R1CJG8"/>
<dbReference type="AlphaFoldDB" id="A0A0D3JGX2"/>
<evidence type="ECO:0000256" key="4">
    <source>
        <dbReference type="ARBA" id="ARBA00022846"/>
    </source>
</evidence>
<comment type="similarity">
    <text evidence="9">Belongs to the flagellar radial spoke RSP9 family.</text>
</comment>
<evidence type="ECO:0000256" key="3">
    <source>
        <dbReference type="ARBA" id="ARBA00022794"/>
    </source>
</evidence>
<reference evidence="12" key="1">
    <citation type="journal article" date="2013" name="Nature">
        <title>Pan genome of the phytoplankton Emiliania underpins its global distribution.</title>
        <authorList>
            <person name="Read B.A."/>
            <person name="Kegel J."/>
            <person name="Klute M.J."/>
            <person name="Kuo A."/>
            <person name="Lefebvre S.C."/>
            <person name="Maumus F."/>
            <person name="Mayer C."/>
            <person name="Miller J."/>
            <person name="Monier A."/>
            <person name="Salamov A."/>
            <person name="Young J."/>
            <person name="Aguilar M."/>
            <person name="Claverie J.M."/>
            <person name="Frickenhaus S."/>
            <person name="Gonzalez K."/>
            <person name="Herman E.K."/>
            <person name="Lin Y.C."/>
            <person name="Napier J."/>
            <person name="Ogata H."/>
            <person name="Sarno A.F."/>
            <person name="Shmutz J."/>
            <person name="Schroeder D."/>
            <person name="de Vargas C."/>
            <person name="Verret F."/>
            <person name="von Dassow P."/>
            <person name="Valentin K."/>
            <person name="Van de Peer Y."/>
            <person name="Wheeler G."/>
            <person name="Dacks J.B."/>
            <person name="Delwiche C.F."/>
            <person name="Dyhrman S.T."/>
            <person name="Glockner G."/>
            <person name="John U."/>
            <person name="Richards T."/>
            <person name="Worden A.Z."/>
            <person name="Zhang X."/>
            <person name="Grigoriev I.V."/>
            <person name="Allen A.E."/>
            <person name="Bidle K."/>
            <person name="Borodovsky M."/>
            <person name="Bowler C."/>
            <person name="Brownlee C."/>
            <person name="Cock J.M."/>
            <person name="Elias M."/>
            <person name="Gladyshev V.N."/>
            <person name="Groth M."/>
            <person name="Guda C."/>
            <person name="Hadaegh A."/>
            <person name="Iglesias-Rodriguez M.D."/>
            <person name="Jenkins J."/>
            <person name="Jones B.M."/>
            <person name="Lawson T."/>
            <person name="Leese F."/>
            <person name="Lindquist E."/>
            <person name="Lobanov A."/>
            <person name="Lomsadze A."/>
            <person name="Malik S.B."/>
            <person name="Marsh M.E."/>
            <person name="Mackinder L."/>
            <person name="Mock T."/>
            <person name="Mueller-Roeber B."/>
            <person name="Pagarete A."/>
            <person name="Parker M."/>
            <person name="Probert I."/>
            <person name="Quesneville H."/>
            <person name="Raines C."/>
            <person name="Rensing S.A."/>
            <person name="Riano-Pachon D.M."/>
            <person name="Richier S."/>
            <person name="Rokitta S."/>
            <person name="Shiraiwa Y."/>
            <person name="Soanes D.M."/>
            <person name="van der Giezen M."/>
            <person name="Wahlund T.M."/>
            <person name="Williams B."/>
            <person name="Wilson W."/>
            <person name="Wolfe G."/>
            <person name="Wurch L.L."/>
        </authorList>
    </citation>
    <scope>NUCLEOTIDE SEQUENCE</scope>
</reference>
<dbReference type="PANTHER" id="PTHR22069:SF0">
    <property type="entry name" value="RADIAL SPOKE HEAD PROTEIN 9 HOMOLOG"/>
    <property type="match status" value="1"/>
</dbReference>
<evidence type="ECO:0000256" key="10">
    <source>
        <dbReference type="ARBA" id="ARBA00041080"/>
    </source>
</evidence>
<dbReference type="InterPro" id="IPR055316">
    <property type="entry name" value="RSP9"/>
</dbReference>
<evidence type="ECO:0000256" key="2">
    <source>
        <dbReference type="ARBA" id="ARBA00022490"/>
    </source>
</evidence>
<proteinExistence type="inferred from homology"/>